<feature type="non-terminal residue" evidence="3">
    <location>
        <position position="1"/>
    </location>
</feature>
<protein>
    <submittedName>
        <fullName evidence="3 4">Uncharacterized protein</fullName>
    </submittedName>
</protein>
<dbReference type="HOGENOM" id="CLU_3020730_0_0_1"/>
<dbReference type="PANTHER" id="PTHR22904:SF523">
    <property type="entry name" value="STRESS-INDUCED-PHOSPHOPROTEIN 1"/>
    <property type="match status" value="1"/>
</dbReference>
<keyword evidence="5" id="KW-1185">Reference proteome</keyword>
<dbReference type="InterPro" id="IPR011990">
    <property type="entry name" value="TPR-like_helical_dom_sf"/>
</dbReference>
<evidence type="ECO:0000313" key="5">
    <source>
        <dbReference type="Proteomes" id="UP000011087"/>
    </source>
</evidence>
<feature type="non-terminal residue" evidence="3">
    <location>
        <position position="56"/>
    </location>
</feature>
<evidence type="ECO:0000313" key="4">
    <source>
        <dbReference type="EnsemblProtists" id="EKX41944"/>
    </source>
</evidence>
<sequence>AVDLYDKAIALSPYDHVLHGNKAQALLSAHRFSEALASADMSVALMPDWGKGHFRR</sequence>
<dbReference type="Proteomes" id="UP000011087">
    <property type="component" value="Unassembled WGS sequence"/>
</dbReference>
<accession>L1J1C5</accession>
<reference evidence="4" key="3">
    <citation type="submission" date="2015-06" db="UniProtKB">
        <authorList>
            <consortium name="EnsemblProtists"/>
        </authorList>
    </citation>
    <scope>IDENTIFICATION</scope>
</reference>
<evidence type="ECO:0000313" key="3">
    <source>
        <dbReference type="EMBL" id="EKX41944.1"/>
    </source>
</evidence>
<evidence type="ECO:0000256" key="1">
    <source>
        <dbReference type="ARBA" id="ARBA00022737"/>
    </source>
</evidence>
<dbReference type="SUPFAM" id="SSF48452">
    <property type="entry name" value="TPR-like"/>
    <property type="match status" value="1"/>
</dbReference>
<reference evidence="3 5" key="1">
    <citation type="journal article" date="2012" name="Nature">
        <title>Algal genomes reveal evolutionary mosaicism and the fate of nucleomorphs.</title>
        <authorList>
            <consortium name="DOE Joint Genome Institute"/>
            <person name="Curtis B.A."/>
            <person name="Tanifuji G."/>
            <person name="Burki F."/>
            <person name="Gruber A."/>
            <person name="Irimia M."/>
            <person name="Maruyama S."/>
            <person name="Arias M.C."/>
            <person name="Ball S.G."/>
            <person name="Gile G.H."/>
            <person name="Hirakawa Y."/>
            <person name="Hopkins J.F."/>
            <person name="Kuo A."/>
            <person name="Rensing S.A."/>
            <person name="Schmutz J."/>
            <person name="Symeonidi A."/>
            <person name="Elias M."/>
            <person name="Eveleigh R.J."/>
            <person name="Herman E.K."/>
            <person name="Klute M.J."/>
            <person name="Nakayama T."/>
            <person name="Obornik M."/>
            <person name="Reyes-Prieto A."/>
            <person name="Armbrust E.V."/>
            <person name="Aves S.J."/>
            <person name="Beiko R.G."/>
            <person name="Coutinho P."/>
            <person name="Dacks J.B."/>
            <person name="Durnford D.G."/>
            <person name="Fast N.M."/>
            <person name="Green B.R."/>
            <person name="Grisdale C.J."/>
            <person name="Hempel F."/>
            <person name="Henrissat B."/>
            <person name="Hoppner M.P."/>
            <person name="Ishida K."/>
            <person name="Kim E."/>
            <person name="Koreny L."/>
            <person name="Kroth P.G."/>
            <person name="Liu Y."/>
            <person name="Malik S.B."/>
            <person name="Maier U.G."/>
            <person name="McRose D."/>
            <person name="Mock T."/>
            <person name="Neilson J.A."/>
            <person name="Onodera N.T."/>
            <person name="Poole A.M."/>
            <person name="Pritham E.J."/>
            <person name="Richards T.A."/>
            <person name="Rocap G."/>
            <person name="Roy S.W."/>
            <person name="Sarai C."/>
            <person name="Schaack S."/>
            <person name="Shirato S."/>
            <person name="Slamovits C.H."/>
            <person name="Spencer D.F."/>
            <person name="Suzuki S."/>
            <person name="Worden A.Z."/>
            <person name="Zauner S."/>
            <person name="Barry K."/>
            <person name="Bell C."/>
            <person name="Bharti A.K."/>
            <person name="Crow J.A."/>
            <person name="Grimwood J."/>
            <person name="Kramer R."/>
            <person name="Lindquist E."/>
            <person name="Lucas S."/>
            <person name="Salamov A."/>
            <person name="McFadden G.I."/>
            <person name="Lane C.E."/>
            <person name="Keeling P.J."/>
            <person name="Gray M.W."/>
            <person name="Grigoriev I.V."/>
            <person name="Archibald J.M."/>
        </authorList>
    </citation>
    <scope>NUCLEOTIDE SEQUENCE</scope>
    <source>
        <strain evidence="3 5">CCMP2712</strain>
    </source>
</reference>
<keyword evidence="1" id="KW-0677">Repeat</keyword>
<dbReference type="AlphaFoldDB" id="L1J1C5"/>
<dbReference type="GeneID" id="17298568"/>
<dbReference type="EMBL" id="JH993020">
    <property type="protein sequence ID" value="EKX41944.1"/>
    <property type="molecule type" value="Genomic_DNA"/>
</dbReference>
<proteinExistence type="predicted"/>
<gene>
    <name evidence="3" type="ORF">GUITHDRAFT_42054</name>
</gene>
<evidence type="ECO:0000256" key="2">
    <source>
        <dbReference type="ARBA" id="ARBA00022803"/>
    </source>
</evidence>
<dbReference type="OrthoDB" id="2423701at2759"/>
<reference evidence="5" key="2">
    <citation type="submission" date="2012-11" db="EMBL/GenBank/DDBJ databases">
        <authorList>
            <person name="Kuo A."/>
            <person name="Curtis B.A."/>
            <person name="Tanifuji G."/>
            <person name="Burki F."/>
            <person name="Gruber A."/>
            <person name="Irimia M."/>
            <person name="Maruyama S."/>
            <person name="Arias M.C."/>
            <person name="Ball S.G."/>
            <person name="Gile G.H."/>
            <person name="Hirakawa Y."/>
            <person name="Hopkins J.F."/>
            <person name="Rensing S.A."/>
            <person name="Schmutz J."/>
            <person name="Symeonidi A."/>
            <person name="Elias M."/>
            <person name="Eveleigh R.J."/>
            <person name="Herman E.K."/>
            <person name="Klute M.J."/>
            <person name="Nakayama T."/>
            <person name="Obornik M."/>
            <person name="Reyes-Prieto A."/>
            <person name="Armbrust E.V."/>
            <person name="Aves S.J."/>
            <person name="Beiko R.G."/>
            <person name="Coutinho P."/>
            <person name="Dacks J.B."/>
            <person name="Durnford D.G."/>
            <person name="Fast N.M."/>
            <person name="Green B.R."/>
            <person name="Grisdale C."/>
            <person name="Hempe F."/>
            <person name="Henrissat B."/>
            <person name="Hoppner M.P."/>
            <person name="Ishida K.-I."/>
            <person name="Kim E."/>
            <person name="Koreny L."/>
            <person name="Kroth P.G."/>
            <person name="Liu Y."/>
            <person name="Malik S.-B."/>
            <person name="Maier U.G."/>
            <person name="McRose D."/>
            <person name="Mock T."/>
            <person name="Neilson J.A."/>
            <person name="Onodera N.T."/>
            <person name="Poole A.M."/>
            <person name="Pritham E.J."/>
            <person name="Richards T.A."/>
            <person name="Rocap G."/>
            <person name="Roy S.W."/>
            <person name="Sarai C."/>
            <person name="Schaack S."/>
            <person name="Shirato S."/>
            <person name="Slamovits C.H."/>
            <person name="Spencer D.F."/>
            <person name="Suzuki S."/>
            <person name="Worden A.Z."/>
            <person name="Zauner S."/>
            <person name="Barry K."/>
            <person name="Bell C."/>
            <person name="Bharti A.K."/>
            <person name="Crow J.A."/>
            <person name="Grimwood J."/>
            <person name="Kramer R."/>
            <person name="Lindquist E."/>
            <person name="Lucas S."/>
            <person name="Salamov A."/>
            <person name="McFadden G.I."/>
            <person name="Lane C.E."/>
            <person name="Keeling P.J."/>
            <person name="Gray M.W."/>
            <person name="Grigoriev I.V."/>
            <person name="Archibald J.M."/>
        </authorList>
    </citation>
    <scope>NUCLEOTIDE SEQUENCE</scope>
    <source>
        <strain evidence="5">CCMP2712</strain>
    </source>
</reference>
<dbReference type="PANTHER" id="PTHR22904">
    <property type="entry name" value="TPR REPEAT CONTAINING PROTEIN"/>
    <property type="match status" value="1"/>
</dbReference>
<dbReference type="KEGG" id="gtt:GUITHDRAFT_42054"/>
<dbReference type="Gene3D" id="1.25.40.10">
    <property type="entry name" value="Tetratricopeptide repeat domain"/>
    <property type="match status" value="1"/>
</dbReference>
<dbReference type="EnsemblProtists" id="EKX41944">
    <property type="protein sequence ID" value="EKX41944"/>
    <property type="gene ID" value="GUITHDRAFT_42054"/>
</dbReference>
<name>L1J1C5_GUITC</name>
<keyword evidence="2" id="KW-0802">TPR repeat</keyword>
<dbReference type="GO" id="GO:0051879">
    <property type="term" value="F:Hsp90 protein binding"/>
    <property type="evidence" value="ECO:0007669"/>
    <property type="project" value="TreeGrafter"/>
</dbReference>
<dbReference type="PaxDb" id="55529-EKX41944"/>
<dbReference type="RefSeq" id="XP_005828924.1">
    <property type="nucleotide sequence ID" value="XM_005828867.1"/>
</dbReference>
<organism evidence="3">
    <name type="scientific">Guillardia theta (strain CCMP2712)</name>
    <name type="common">Cryptophyte</name>
    <dbReference type="NCBI Taxonomy" id="905079"/>
    <lineage>
        <taxon>Eukaryota</taxon>
        <taxon>Cryptophyceae</taxon>
        <taxon>Pyrenomonadales</taxon>
        <taxon>Geminigeraceae</taxon>
        <taxon>Guillardia</taxon>
    </lineage>
</organism>
<dbReference type="STRING" id="905079.L1J1C5"/>